<accession>A0A136IYN2</accession>
<organism evidence="1 2">
    <name type="scientific">Microdochium bolleyi</name>
    <dbReference type="NCBI Taxonomy" id="196109"/>
    <lineage>
        <taxon>Eukaryota</taxon>
        <taxon>Fungi</taxon>
        <taxon>Dikarya</taxon>
        <taxon>Ascomycota</taxon>
        <taxon>Pezizomycotina</taxon>
        <taxon>Sordariomycetes</taxon>
        <taxon>Xylariomycetidae</taxon>
        <taxon>Xylariales</taxon>
        <taxon>Microdochiaceae</taxon>
        <taxon>Microdochium</taxon>
    </lineage>
</organism>
<evidence type="ECO:0000313" key="2">
    <source>
        <dbReference type="Proteomes" id="UP000070501"/>
    </source>
</evidence>
<dbReference type="InterPro" id="IPR036864">
    <property type="entry name" value="Zn2-C6_fun-type_DNA-bd_sf"/>
</dbReference>
<dbReference type="Gene3D" id="4.10.240.10">
    <property type="entry name" value="Zn(2)-C6 fungal-type DNA-binding domain"/>
    <property type="match status" value="1"/>
</dbReference>
<dbReference type="CDD" id="cd12148">
    <property type="entry name" value="fungal_TF_MHR"/>
    <property type="match status" value="1"/>
</dbReference>
<dbReference type="Proteomes" id="UP000070501">
    <property type="component" value="Unassembled WGS sequence"/>
</dbReference>
<dbReference type="EMBL" id="KQ964253">
    <property type="protein sequence ID" value="KXJ90100.1"/>
    <property type="molecule type" value="Genomic_DNA"/>
</dbReference>
<gene>
    <name evidence="1" type="ORF">Micbo1qcDRAFT_189230</name>
</gene>
<dbReference type="InterPro" id="IPR053187">
    <property type="entry name" value="Notoamide_regulator"/>
</dbReference>
<dbReference type="STRING" id="196109.A0A136IYN2"/>
<dbReference type="GO" id="GO:0008270">
    <property type="term" value="F:zinc ion binding"/>
    <property type="evidence" value="ECO:0007669"/>
    <property type="project" value="InterPro"/>
</dbReference>
<name>A0A136IYN2_9PEZI</name>
<protein>
    <submittedName>
        <fullName evidence="1">Nitrate assimilation regulatory protein nirA</fullName>
    </submittedName>
</protein>
<dbReference type="AlphaFoldDB" id="A0A136IYN2"/>
<dbReference type="GO" id="GO:0000981">
    <property type="term" value="F:DNA-binding transcription factor activity, RNA polymerase II-specific"/>
    <property type="evidence" value="ECO:0007669"/>
    <property type="project" value="InterPro"/>
</dbReference>
<dbReference type="InParanoid" id="A0A136IYN2"/>
<keyword evidence="2" id="KW-1185">Reference proteome</keyword>
<reference evidence="2" key="1">
    <citation type="submission" date="2016-02" db="EMBL/GenBank/DDBJ databases">
        <title>Draft genome sequence of Microdochium bolleyi, a fungal endophyte of beachgrass.</title>
        <authorList>
            <consortium name="DOE Joint Genome Institute"/>
            <person name="David A.S."/>
            <person name="May G."/>
            <person name="Haridas S."/>
            <person name="Lim J."/>
            <person name="Wang M."/>
            <person name="Labutti K."/>
            <person name="Lipzen A."/>
            <person name="Barry K."/>
            <person name="Grigoriev I.V."/>
        </authorList>
    </citation>
    <scope>NUCLEOTIDE SEQUENCE [LARGE SCALE GENOMIC DNA]</scope>
    <source>
        <strain evidence="2">J235TASD1</strain>
    </source>
</reference>
<proteinExistence type="predicted"/>
<evidence type="ECO:0000313" key="1">
    <source>
        <dbReference type="EMBL" id="KXJ90100.1"/>
    </source>
</evidence>
<dbReference type="PANTHER" id="PTHR47256">
    <property type="entry name" value="ZN(II)2CYS6 TRANSCRIPTION FACTOR (EUROFUNG)-RELATED"/>
    <property type="match status" value="1"/>
</dbReference>
<dbReference type="OrthoDB" id="4699486at2759"/>
<dbReference type="PANTHER" id="PTHR47256:SF3">
    <property type="entry name" value="ZN(II)2CYS6 TRANSCRIPTION FACTOR (EUROFUNG)"/>
    <property type="match status" value="1"/>
</dbReference>
<sequence length="637" mass="72303">MSTGRVICDDARPQCNRCVRARAECKFVKLEELKRQQAGKVQAARNQAVIDLLTQGSRANSARALKRIREADDAEEAVSSLAEAQLLLGLPLASNGTDFPSSRLAAESHAIHATSPLLRGSRLLTSPYDDAHFMFERRYMTSARDKYVDKDVFIDIATQDLPLSRWTTVSTDDRMMNHLLRLFFTWDNIVERIVYRPILEEDIATAEPSSSDMVTGKFCSRFLINALLAASCLYTREPMTFKYLGDEHSRGARWADEAEEALRENSHPSITLMQGLLAMFVYEGNLGSGEKALPYFMRAMDVYRALNIANAQPQRPGVAPERLEREKQAISWCMWGFYCCEWRGSHALGMRKCARKPKVGKEWQKPEFPLRRTDCAGYWWFPYPMSLDPQRSMQVEVRGADAALSALAERTVDFVYPDEGGYPPTANPQLALEIYDALVQWKFALPTRLRLEEATLPSEILLHVSLELMLVSVLRPFCQMTKEQFGRFDPRERCFAHVASMMSAIWTFRAFAHLRFEYWLTHPLGTGAFIVLQEAGKNEPIHMDTLIRACQCLHEMRVSQPLASDVLSAIRAAFKRSKIPVPAYMDRYFDTVKHRKDGLMHHAVAALLPSPLDDRTGGTAELQLQELLDAFDDIAID</sequence>